<dbReference type="PANTHER" id="PTHR33528">
    <property type="entry name" value="OS07G0239500 PROTEIN"/>
    <property type="match status" value="1"/>
</dbReference>
<comment type="caution">
    <text evidence="1">The sequence shown here is derived from an EMBL/GenBank/DDBJ whole genome shotgun (WGS) entry which is preliminary data.</text>
</comment>
<keyword evidence="2" id="KW-1185">Reference proteome</keyword>
<evidence type="ECO:0000313" key="1">
    <source>
        <dbReference type="EMBL" id="KAI5414251.1"/>
    </source>
</evidence>
<organism evidence="1 2">
    <name type="scientific">Pisum sativum</name>
    <name type="common">Garden pea</name>
    <name type="synonym">Lathyrus oleraceus</name>
    <dbReference type="NCBI Taxonomy" id="3888"/>
    <lineage>
        <taxon>Eukaryota</taxon>
        <taxon>Viridiplantae</taxon>
        <taxon>Streptophyta</taxon>
        <taxon>Embryophyta</taxon>
        <taxon>Tracheophyta</taxon>
        <taxon>Spermatophyta</taxon>
        <taxon>Magnoliopsida</taxon>
        <taxon>eudicotyledons</taxon>
        <taxon>Gunneridae</taxon>
        <taxon>Pentapetalae</taxon>
        <taxon>rosids</taxon>
        <taxon>fabids</taxon>
        <taxon>Fabales</taxon>
        <taxon>Fabaceae</taxon>
        <taxon>Papilionoideae</taxon>
        <taxon>50 kb inversion clade</taxon>
        <taxon>NPAAA clade</taxon>
        <taxon>Hologalegina</taxon>
        <taxon>IRL clade</taxon>
        <taxon>Fabeae</taxon>
        <taxon>Lathyrus</taxon>
    </lineage>
</organism>
<dbReference type="EMBL" id="JAMSHJ010000005">
    <property type="protein sequence ID" value="KAI5414251.1"/>
    <property type="molecule type" value="Genomic_DNA"/>
</dbReference>
<dbReference type="AlphaFoldDB" id="A0A9D4X4W4"/>
<protein>
    <submittedName>
        <fullName evidence="1">Uncharacterized protein</fullName>
    </submittedName>
</protein>
<evidence type="ECO:0000313" key="2">
    <source>
        <dbReference type="Proteomes" id="UP001058974"/>
    </source>
</evidence>
<proteinExistence type="predicted"/>
<reference evidence="1 2" key="1">
    <citation type="journal article" date="2022" name="Nat. Genet.">
        <title>Improved pea reference genome and pan-genome highlight genomic features and evolutionary characteristics.</title>
        <authorList>
            <person name="Yang T."/>
            <person name="Liu R."/>
            <person name="Luo Y."/>
            <person name="Hu S."/>
            <person name="Wang D."/>
            <person name="Wang C."/>
            <person name="Pandey M.K."/>
            <person name="Ge S."/>
            <person name="Xu Q."/>
            <person name="Li N."/>
            <person name="Li G."/>
            <person name="Huang Y."/>
            <person name="Saxena R.K."/>
            <person name="Ji Y."/>
            <person name="Li M."/>
            <person name="Yan X."/>
            <person name="He Y."/>
            <person name="Liu Y."/>
            <person name="Wang X."/>
            <person name="Xiang C."/>
            <person name="Varshney R.K."/>
            <person name="Ding H."/>
            <person name="Gao S."/>
            <person name="Zong X."/>
        </authorList>
    </citation>
    <scope>NUCLEOTIDE SEQUENCE [LARGE SCALE GENOMIC DNA]</scope>
    <source>
        <strain evidence="1 2">cv. Zhongwan 6</strain>
    </source>
</reference>
<sequence>MHQSCKALDKHRVRSAEVYNPELEHIVNHISQSQSALESDLERLKSTWSVPFDSKSESTSDSEFAKVEAIKVRLASSSSLSLSSSSHETFLELASEVVIMEALIFPIVLLKIKLHQLKIQAPPPCWAVVSNTTATDRHRRTETVANSTSAGAGATMGIIRGCFSFIAGTVCGVYVAQNYKVPNIAKLADTVLFMAKITEETYRKPKKKDDNDE</sequence>
<dbReference type="Pfam" id="PF15054">
    <property type="entry name" value="DUF4535"/>
    <property type="match status" value="1"/>
</dbReference>
<accession>A0A9D4X4W4</accession>
<dbReference type="Gramene" id="Psat05G0839900-T1">
    <property type="protein sequence ID" value="KAI5414251.1"/>
    <property type="gene ID" value="KIW84_058399"/>
</dbReference>
<dbReference type="PANTHER" id="PTHR33528:SF17">
    <property type="entry name" value="TRANSMEMBRANE PROTEIN"/>
    <property type="match status" value="1"/>
</dbReference>
<gene>
    <name evidence="1" type="ORF">KIW84_058399</name>
</gene>
<dbReference type="Proteomes" id="UP001058974">
    <property type="component" value="Chromosome 5"/>
</dbReference>
<dbReference type="InterPro" id="IPR027854">
    <property type="entry name" value="STMP1"/>
</dbReference>
<name>A0A9D4X4W4_PEA</name>